<protein>
    <submittedName>
        <fullName evidence="1">Bm12862</fullName>
    </submittedName>
</protein>
<organism evidence="1">
    <name type="scientific">Brugia malayi</name>
    <name type="common">Filarial nematode worm</name>
    <dbReference type="NCBI Taxonomy" id="6279"/>
    <lineage>
        <taxon>Eukaryota</taxon>
        <taxon>Metazoa</taxon>
        <taxon>Ecdysozoa</taxon>
        <taxon>Nematoda</taxon>
        <taxon>Chromadorea</taxon>
        <taxon>Rhabditida</taxon>
        <taxon>Spirurina</taxon>
        <taxon>Spiruromorpha</taxon>
        <taxon>Filarioidea</taxon>
        <taxon>Onchocercidae</taxon>
        <taxon>Brugia</taxon>
    </lineage>
</organism>
<dbReference type="AlphaFoldDB" id="A0A1U7F2J8"/>
<reference evidence="1" key="1">
    <citation type="journal article" date="2007" name="Science">
        <title>Draft genome of the filarial nematode parasite Brugia malayi.</title>
        <authorList>
            <person name="Ghedin E."/>
            <person name="Wang S."/>
            <person name="Spiro D."/>
            <person name="Caler E."/>
            <person name="Zhao Q."/>
            <person name="Crabtree J."/>
            <person name="Allen J.E."/>
            <person name="Delcher A.L."/>
            <person name="Guiliano D.B."/>
            <person name="Miranda-Saavedra D."/>
            <person name="Angiuoli S.V."/>
            <person name="Creasy T."/>
            <person name="Amedeo P."/>
            <person name="Haas B."/>
            <person name="El-Sayed N.M."/>
            <person name="Wortman J.R."/>
            <person name="Feldblyum T."/>
            <person name="Tallon L."/>
            <person name="Schatz M."/>
            <person name="Shumway M."/>
            <person name="Koo H."/>
            <person name="Salzberg S.L."/>
            <person name="Schobel S."/>
            <person name="Pertea M."/>
            <person name="Pop M."/>
            <person name="White O."/>
            <person name="Barton G.J."/>
            <person name="Carlow C.K."/>
            <person name="Crawford M.J."/>
            <person name="Daub J."/>
            <person name="Dimmic M.W."/>
            <person name="Estes C.F."/>
            <person name="Foster J.M."/>
            <person name="Ganatra M."/>
            <person name="Gregory W.F."/>
            <person name="Johnson N.M."/>
            <person name="Jin J."/>
            <person name="Komuniecki R."/>
            <person name="Korf I."/>
            <person name="Kumar S."/>
            <person name="Laney S."/>
            <person name="Li B.W."/>
            <person name="Li W."/>
            <person name="Lindblom T.H."/>
            <person name="Lustigman S."/>
            <person name="Ma D."/>
            <person name="Maina C.V."/>
            <person name="Martin D.M."/>
            <person name="McCarter J.P."/>
            <person name="McReynolds L."/>
            <person name="Mitreva M."/>
            <person name="Nutman T.B."/>
            <person name="Parkinson J."/>
            <person name="Peregrin-Alvarez J.M."/>
            <person name="Poole C."/>
            <person name="Ren Q."/>
            <person name="Saunders L."/>
            <person name="Sluder A.E."/>
            <person name="Smith K."/>
            <person name="Stanke M."/>
            <person name="Unnasch T.R."/>
            <person name="Ware J."/>
            <person name="Wei A.D."/>
            <person name="Weil G."/>
            <person name="Williams D.J."/>
            <person name="Zhang Y."/>
            <person name="Williams S.A."/>
            <person name="Fraser-Liggett C."/>
            <person name="Slatko B."/>
            <person name="Blaxter M.L."/>
            <person name="Scott A.L."/>
        </authorList>
    </citation>
    <scope>NUCLEOTIDE SEQUENCE</scope>
    <source>
        <strain evidence="1">FR3</strain>
    </source>
</reference>
<gene>
    <name evidence="1" type="primary">Bm12862</name>
    <name evidence="1" type="ORF">BM_Bm12862</name>
</gene>
<name>A0A1U7F2J8_BRUMA</name>
<accession>A0A1U7F2J8</accession>
<evidence type="ECO:0000313" key="1">
    <source>
        <dbReference type="EMBL" id="CDQ02213.1"/>
    </source>
</evidence>
<reference evidence="1" key="2">
    <citation type="submission" date="2012-12" db="EMBL/GenBank/DDBJ databases">
        <authorList>
            <consortium name="WormBase Consortium"/>
            <person name="Ghedin E."/>
            <person name="Paulini M."/>
        </authorList>
    </citation>
    <scope>NUCLEOTIDE SEQUENCE</scope>
    <source>
        <strain evidence="1">FR3</strain>
    </source>
</reference>
<sequence>MGTECGRALVILSAPLRCLFRNLSGFDRSHKTAREIRHVRHDTSGE</sequence>
<dbReference type="EMBL" id="LN857024">
    <property type="protein sequence ID" value="CDQ02213.1"/>
    <property type="molecule type" value="Genomic_DNA"/>
</dbReference>
<proteinExistence type="predicted"/>